<dbReference type="RefSeq" id="WP_182515538.1">
    <property type="nucleotide sequence ID" value="NZ_JACGXP010000002.1"/>
</dbReference>
<dbReference type="AlphaFoldDB" id="A0AAW3T5J8"/>
<feature type="compositionally biased region" description="Basic and acidic residues" evidence="1">
    <location>
        <begin position="1"/>
        <end position="17"/>
    </location>
</feature>
<feature type="region of interest" description="Disordered" evidence="1">
    <location>
        <begin position="1"/>
        <end position="21"/>
    </location>
</feature>
<evidence type="ECO:0000313" key="2">
    <source>
        <dbReference type="EMBL" id="MBA8989940.1"/>
    </source>
</evidence>
<name>A0AAW3T5J8_9MICO</name>
<proteinExistence type="predicted"/>
<comment type="caution">
    <text evidence="2">The sequence shown here is derived from an EMBL/GenBank/DDBJ whole genome shotgun (WGS) entry which is preliminary data.</text>
</comment>
<evidence type="ECO:0000313" key="3">
    <source>
        <dbReference type="Proteomes" id="UP000590225"/>
    </source>
</evidence>
<evidence type="ECO:0000256" key="1">
    <source>
        <dbReference type="SAM" id="MobiDB-lite"/>
    </source>
</evidence>
<dbReference type="EMBL" id="JACGXP010000002">
    <property type="protein sequence ID" value="MBA8989940.1"/>
    <property type="molecule type" value="Genomic_DNA"/>
</dbReference>
<organism evidence="2 3">
    <name type="scientific">Curtobacterium pusillum</name>
    <dbReference type="NCBI Taxonomy" id="69373"/>
    <lineage>
        <taxon>Bacteria</taxon>
        <taxon>Bacillati</taxon>
        <taxon>Actinomycetota</taxon>
        <taxon>Actinomycetes</taxon>
        <taxon>Micrococcales</taxon>
        <taxon>Microbacteriaceae</taxon>
        <taxon>Curtobacterium</taxon>
    </lineage>
</organism>
<protein>
    <submittedName>
        <fullName evidence="2">Uncharacterized protein</fullName>
    </submittedName>
</protein>
<gene>
    <name evidence="2" type="ORF">FHW23_001186</name>
</gene>
<dbReference type="Proteomes" id="UP000590225">
    <property type="component" value="Unassembled WGS sequence"/>
</dbReference>
<sequence>MTTMRGELRSTATRESEGSGDNIEAARQAAIAALDLYGFELQQINAVTSKATGETTVRALARARDTKPHEATGSSYQDALRAFRDSVPEGWQAQNVREVREGIAPSA</sequence>
<reference evidence="2 3" key="1">
    <citation type="submission" date="2020-07" db="EMBL/GenBank/DDBJ databases">
        <title>Above-ground endophytic microbial communities from plants in different locations in the United States.</title>
        <authorList>
            <person name="Frank C."/>
        </authorList>
    </citation>
    <scope>NUCLEOTIDE SEQUENCE [LARGE SCALE GENOMIC DNA]</scope>
    <source>
        <strain evidence="2 3">WPL5_2</strain>
    </source>
</reference>
<accession>A0AAW3T5J8</accession>